<dbReference type="GO" id="GO:0006508">
    <property type="term" value="P:proteolysis"/>
    <property type="evidence" value="ECO:0007669"/>
    <property type="project" value="InterPro"/>
</dbReference>
<organism evidence="3">
    <name type="scientific">Ignisphaera aggregans</name>
    <dbReference type="NCBI Taxonomy" id="334771"/>
    <lineage>
        <taxon>Archaea</taxon>
        <taxon>Thermoproteota</taxon>
        <taxon>Thermoprotei</taxon>
        <taxon>Desulfurococcales</taxon>
        <taxon>Desulfurococcaceae</taxon>
        <taxon>Ignisphaera</taxon>
    </lineage>
</organism>
<sequence>MGYVRVDAFIKNPLTGRSVPVKALVDTGATLSVIPHKIADELGLPVIGKSLVQTAKGVAELEARFGVVEIMGEETPARILVSDELDTVIIGVTVFEQLGLEVDPATGKLKKTKLLLL</sequence>
<dbReference type="InterPro" id="IPR001995">
    <property type="entry name" value="Peptidase_A2_cat"/>
</dbReference>
<gene>
    <name evidence="3" type="ORF">ENO26_02560</name>
</gene>
<dbReference type="Gene3D" id="2.40.70.10">
    <property type="entry name" value="Acid Proteases"/>
    <property type="match status" value="1"/>
</dbReference>
<dbReference type="InterPro" id="IPR001969">
    <property type="entry name" value="Aspartic_peptidase_AS"/>
</dbReference>
<accession>A0A7J2U2N6</accession>
<dbReference type="Pfam" id="PF13975">
    <property type="entry name" value="gag-asp_proteas"/>
    <property type="match status" value="1"/>
</dbReference>
<dbReference type="InterPro" id="IPR021109">
    <property type="entry name" value="Peptidase_aspartic_dom_sf"/>
</dbReference>
<feature type="domain" description="Peptidase A2" evidence="2">
    <location>
        <begin position="21"/>
        <end position="35"/>
    </location>
</feature>
<evidence type="ECO:0000256" key="1">
    <source>
        <dbReference type="ARBA" id="ARBA00022801"/>
    </source>
</evidence>
<dbReference type="PROSITE" id="PS50175">
    <property type="entry name" value="ASP_PROT_RETROV"/>
    <property type="match status" value="1"/>
</dbReference>
<name>A0A7J2U2N6_9CREN</name>
<proteinExistence type="predicted"/>
<reference evidence="3" key="1">
    <citation type="journal article" date="2020" name="mSystems">
        <title>Genome- and Community-Level Interaction Insights into Carbon Utilization and Element Cycling Functions of Hydrothermarchaeota in Hydrothermal Sediment.</title>
        <authorList>
            <person name="Zhou Z."/>
            <person name="Liu Y."/>
            <person name="Xu W."/>
            <person name="Pan J."/>
            <person name="Luo Z.H."/>
            <person name="Li M."/>
        </authorList>
    </citation>
    <scope>NUCLEOTIDE SEQUENCE [LARGE SCALE GENOMIC DNA]</scope>
    <source>
        <strain evidence="3">SpSt-125</strain>
    </source>
</reference>
<keyword evidence="1" id="KW-0378">Hydrolase</keyword>
<dbReference type="SUPFAM" id="SSF50630">
    <property type="entry name" value="Acid proteases"/>
    <property type="match status" value="1"/>
</dbReference>
<dbReference type="EMBL" id="DSEU01000014">
    <property type="protein sequence ID" value="HEM66442.1"/>
    <property type="molecule type" value="Genomic_DNA"/>
</dbReference>
<evidence type="ECO:0000313" key="3">
    <source>
        <dbReference type="EMBL" id="HEM66442.1"/>
    </source>
</evidence>
<evidence type="ECO:0000259" key="2">
    <source>
        <dbReference type="PROSITE" id="PS50175"/>
    </source>
</evidence>
<comment type="caution">
    <text evidence="3">The sequence shown here is derived from an EMBL/GenBank/DDBJ whole genome shotgun (WGS) entry which is preliminary data.</text>
</comment>
<dbReference type="AlphaFoldDB" id="A0A7J2U2N6"/>
<dbReference type="PROSITE" id="PS00141">
    <property type="entry name" value="ASP_PROTEASE"/>
    <property type="match status" value="1"/>
</dbReference>
<dbReference type="GO" id="GO:0004190">
    <property type="term" value="F:aspartic-type endopeptidase activity"/>
    <property type="evidence" value="ECO:0007669"/>
    <property type="project" value="InterPro"/>
</dbReference>
<protein>
    <recommendedName>
        <fullName evidence="2">Peptidase A2 domain-containing protein</fullName>
    </recommendedName>
</protein>